<dbReference type="EMBL" id="LRGB01020769">
    <property type="protein sequence ID" value="KZR97598.1"/>
    <property type="molecule type" value="Genomic_DNA"/>
</dbReference>
<name>A0A164FAK6_9CRUS</name>
<reference evidence="2 3" key="1">
    <citation type="submission" date="2016-03" db="EMBL/GenBank/DDBJ databases">
        <title>EvidentialGene: Evidence-directed Construction of Genes on Genomes.</title>
        <authorList>
            <person name="Gilbert D.G."/>
            <person name="Choi J.-H."/>
            <person name="Mockaitis K."/>
            <person name="Colbourne J."/>
            <person name="Pfrender M."/>
        </authorList>
    </citation>
    <scope>NUCLEOTIDE SEQUENCE [LARGE SCALE GENOMIC DNA]</scope>
    <source>
        <strain evidence="2 3">Xinb3</strain>
        <tissue evidence="2">Complete organism</tissue>
    </source>
</reference>
<keyword evidence="3" id="KW-1185">Reference proteome</keyword>
<gene>
    <name evidence="2" type="ORF">APZ42_007432</name>
</gene>
<evidence type="ECO:0000313" key="2">
    <source>
        <dbReference type="EMBL" id="KZR97598.1"/>
    </source>
</evidence>
<accession>A0A164FAK6</accession>
<organism evidence="2 3">
    <name type="scientific">Daphnia magna</name>
    <dbReference type="NCBI Taxonomy" id="35525"/>
    <lineage>
        <taxon>Eukaryota</taxon>
        <taxon>Metazoa</taxon>
        <taxon>Ecdysozoa</taxon>
        <taxon>Arthropoda</taxon>
        <taxon>Crustacea</taxon>
        <taxon>Branchiopoda</taxon>
        <taxon>Diplostraca</taxon>
        <taxon>Cladocera</taxon>
        <taxon>Anomopoda</taxon>
        <taxon>Daphniidae</taxon>
        <taxon>Daphnia</taxon>
    </lineage>
</organism>
<sequence>MNCKTFSTGLSSGRLGWQRHDRDVGRDDKPVGEVPSSLVHQEQGMGAGSDGAADLGQWSCMDGTLQRGRTRAAPLPAAGQIAPKM</sequence>
<dbReference type="Proteomes" id="UP000076858">
    <property type="component" value="Unassembled WGS sequence"/>
</dbReference>
<feature type="compositionally biased region" description="Basic and acidic residues" evidence="1">
    <location>
        <begin position="18"/>
        <end position="31"/>
    </location>
</feature>
<dbReference type="AlphaFoldDB" id="A0A164FAK6"/>
<protein>
    <submittedName>
        <fullName evidence="2">Uncharacterized protein</fullName>
    </submittedName>
</protein>
<feature type="compositionally biased region" description="Polar residues" evidence="1">
    <location>
        <begin position="1"/>
        <end position="11"/>
    </location>
</feature>
<comment type="caution">
    <text evidence="2">The sequence shown here is derived from an EMBL/GenBank/DDBJ whole genome shotgun (WGS) entry which is preliminary data.</text>
</comment>
<evidence type="ECO:0000256" key="1">
    <source>
        <dbReference type="SAM" id="MobiDB-lite"/>
    </source>
</evidence>
<evidence type="ECO:0000313" key="3">
    <source>
        <dbReference type="Proteomes" id="UP000076858"/>
    </source>
</evidence>
<proteinExistence type="predicted"/>
<feature type="region of interest" description="Disordered" evidence="1">
    <location>
        <begin position="1"/>
        <end position="55"/>
    </location>
</feature>